<feature type="region of interest" description="Disordered" evidence="1">
    <location>
        <begin position="48"/>
        <end position="67"/>
    </location>
</feature>
<organism evidence="2">
    <name type="scientific">Sesamum latifolium</name>
    <dbReference type="NCBI Taxonomy" id="2727402"/>
    <lineage>
        <taxon>Eukaryota</taxon>
        <taxon>Viridiplantae</taxon>
        <taxon>Streptophyta</taxon>
        <taxon>Embryophyta</taxon>
        <taxon>Tracheophyta</taxon>
        <taxon>Spermatophyta</taxon>
        <taxon>Magnoliopsida</taxon>
        <taxon>eudicotyledons</taxon>
        <taxon>Gunneridae</taxon>
        <taxon>Pentapetalae</taxon>
        <taxon>asterids</taxon>
        <taxon>lamiids</taxon>
        <taxon>Lamiales</taxon>
        <taxon>Pedaliaceae</taxon>
        <taxon>Sesamum</taxon>
    </lineage>
</organism>
<protein>
    <submittedName>
        <fullName evidence="2">Uncharacterized protein</fullName>
    </submittedName>
</protein>
<reference evidence="2" key="1">
    <citation type="submission" date="2020-06" db="EMBL/GenBank/DDBJ databases">
        <authorList>
            <person name="Li T."/>
            <person name="Hu X."/>
            <person name="Zhang T."/>
            <person name="Song X."/>
            <person name="Zhang H."/>
            <person name="Dai N."/>
            <person name="Sheng W."/>
            <person name="Hou X."/>
            <person name="Wei L."/>
        </authorList>
    </citation>
    <scope>NUCLEOTIDE SEQUENCE</scope>
    <source>
        <strain evidence="2">KEN1</strain>
        <tissue evidence="2">Leaf</tissue>
    </source>
</reference>
<name>A0AAW2Y4K4_9LAMI</name>
<comment type="caution">
    <text evidence="2">The sequence shown here is derived from an EMBL/GenBank/DDBJ whole genome shotgun (WGS) entry which is preliminary data.</text>
</comment>
<evidence type="ECO:0000256" key="1">
    <source>
        <dbReference type="SAM" id="MobiDB-lite"/>
    </source>
</evidence>
<feature type="compositionally biased region" description="Polar residues" evidence="1">
    <location>
        <begin position="58"/>
        <end position="67"/>
    </location>
</feature>
<reference evidence="2" key="2">
    <citation type="journal article" date="2024" name="Plant">
        <title>Genomic evolution and insights into agronomic trait innovations of Sesamum species.</title>
        <authorList>
            <person name="Miao H."/>
            <person name="Wang L."/>
            <person name="Qu L."/>
            <person name="Liu H."/>
            <person name="Sun Y."/>
            <person name="Le M."/>
            <person name="Wang Q."/>
            <person name="Wei S."/>
            <person name="Zheng Y."/>
            <person name="Lin W."/>
            <person name="Duan Y."/>
            <person name="Cao H."/>
            <person name="Xiong S."/>
            <person name="Wang X."/>
            <person name="Wei L."/>
            <person name="Li C."/>
            <person name="Ma Q."/>
            <person name="Ju M."/>
            <person name="Zhao R."/>
            <person name="Li G."/>
            <person name="Mu C."/>
            <person name="Tian Q."/>
            <person name="Mei H."/>
            <person name="Zhang T."/>
            <person name="Gao T."/>
            <person name="Zhang H."/>
        </authorList>
    </citation>
    <scope>NUCLEOTIDE SEQUENCE</scope>
    <source>
        <strain evidence="2">KEN1</strain>
    </source>
</reference>
<dbReference type="AlphaFoldDB" id="A0AAW2Y4K4"/>
<evidence type="ECO:0000313" key="2">
    <source>
        <dbReference type="EMBL" id="KAL0460757.1"/>
    </source>
</evidence>
<gene>
    <name evidence="2" type="ORF">Slati_0702900</name>
</gene>
<dbReference type="EMBL" id="JACGWN010000002">
    <property type="protein sequence ID" value="KAL0460757.1"/>
    <property type="molecule type" value="Genomic_DNA"/>
</dbReference>
<sequence>MGQCRIIGEVGSYDLEVVAPPVVRSKRETSVALPNKFRDSSLSSVVAAEEFPRRSRSGKSATNLKSR</sequence>
<proteinExistence type="predicted"/>
<accession>A0AAW2Y4K4</accession>